<dbReference type="InterPro" id="IPR020904">
    <property type="entry name" value="Sc_DH/Rdtase_CS"/>
</dbReference>
<dbReference type="GO" id="GO:0016616">
    <property type="term" value="F:oxidoreductase activity, acting on the CH-OH group of donors, NAD or NADP as acceptor"/>
    <property type="evidence" value="ECO:0007669"/>
    <property type="project" value="TreeGrafter"/>
</dbReference>
<dbReference type="PRINTS" id="PR00081">
    <property type="entry name" value="GDHRDH"/>
</dbReference>
<dbReference type="AlphaFoldDB" id="A0A327R424"/>
<keyword evidence="4" id="KW-1185">Reference proteome</keyword>
<gene>
    <name evidence="3" type="ORF">LX64_00308</name>
</gene>
<dbReference type="InterPro" id="IPR036291">
    <property type="entry name" value="NAD(P)-bd_dom_sf"/>
</dbReference>
<accession>A0A327R424</accession>
<dbReference type="Gene3D" id="3.40.50.720">
    <property type="entry name" value="NAD(P)-binding Rossmann-like Domain"/>
    <property type="match status" value="1"/>
</dbReference>
<dbReference type="PRINTS" id="PR00080">
    <property type="entry name" value="SDRFAMILY"/>
</dbReference>
<name>A0A327R424_9BACT</name>
<evidence type="ECO:0000256" key="2">
    <source>
        <dbReference type="RuleBase" id="RU000363"/>
    </source>
</evidence>
<sequence>MEELISLKEKNILVTGGTTGIGRAFAIRAAKAGANVMIFGREEDALQDALKALKEVAPTGKIYGMNADVGVEDNVMEVFEAVDKYFDRKLDILINNAAIKFETLESGDYDTLQYLVNVNVLGYMTFARFAIDRMQKGGQIINVGSMSATARNPEGTAYVATKEAIRGFSIALSKELNDKHIRVSLIEPGYVGSDFQDDMPREEKINKQEKGEMLMAEDIARTIEFALQQPARANIALMQVLPFMQEI</sequence>
<dbReference type="EMBL" id="QLLL01000001">
    <property type="protein sequence ID" value="RAJ10702.1"/>
    <property type="molecule type" value="Genomic_DNA"/>
</dbReference>
<proteinExistence type="inferred from homology"/>
<dbReference type="SUPFAM" id="SSF51735">
    <property type="entry name" value="NAD(P)-binding Rossmann-fold domains"/>
    <property type="match status" value="1"/>
</dbReference>
<reference evidence="3 4" key="1">
    <citation type="submission" date="2018-06" db="EMBL/GenBank/DDBJ databases">
        <title>Genomic Encyclopedia of Archaeal and Bacterial Type Strains, Phase II (KMG-II): from individual species to whole genera.</title>
        <authorList>
            <person name="Goeker M."/>
        </authorList>
    </citation>
    <scope>NUCLEOTIDE SEQUENCE [LARGE SCALE GENOMIC DNA]</scope>
    <source>
        <strain evidence="3 4">DSM 23857</strain>
    </source>
</reference>
<evidence type="ECO:0000313" key="4">
    <source>
        <dbReference type="Proteomes" id="UP000249547"/>
    </source>
</evidence>
<comment type="similarity">
    <text evidence="1 2">Belongs to the short-chain dehydrogenases/reductases (SDR) family.</text>
</comment>
<comment type="caution">
    <text evidence="3">The sequence shown here is derived from an EMBL/GenBank/DDBJ whole genome shotgun (WGS) entry which is preliminary data.</text>
</comment>
<dbReference type="OrthoDB" id="658698at2"/>
<dbReference type="RefSeq" id="WP_111595834.1">
    <property type="nucleotide sequence ID" value="NZ_QLLL01000001.1"/>
</dbReference>
<dbReference type="InterPro" id="IPR002347">
    <property type="entry name" value="SDR_fam"/>
</dbReference>
<protein>
    <submittedName>
        <fullName evidence="3">NADP-dependent 3-hydroxy acid dehydrogenase YdfG</fullName>
    </submittedName>
</protein>
<dbReference type="PROSITE" id="PS00061">
    <property type="entry name" value="ADH_SHORT"/>
    <property type="match status" value="1"/>
</dbReference>
<dbReference type="CDD" id="cd05233">
    <property type="entry name" value="SDR_c"/>
    <property type="match status" value="1"/>
</dbReference>
<organism evidence="3 4">
    <name type="scientific">Chitinophaga skermanii</name>
    <dbReference type="NCBI Taxonomy" id="331697"/>
    <lineage>
        <taxon>Bacteria</taxon>
        <taxon>Pseudomonadati</taxon>
        <taxon>Bacteroidota</taxon>
        <taxon>Chitinophagia</taxon>
        <taxon>Chitinophagales</taxon>
        <taxon>Chitinophagaceae</taxon>
        <taxon>Chitinophaga</taxon>
    </lineage>
</organism>
<evidence type="ECO:0000313" key="3">
    <source>
        <dbReference type="EMBL" id="RAJ10702.1"/>
    </source>
</evidence>
<evidence type="ECO:0000256" key="1">
    <source>
        <dbReference type="ARBA" id="ARBA00006484"/>
    </source>
</evidence>
<dbReference type="Pfam" id="PF00106">
    <property type="entry name" value="adh_short"/>
    <property type="match status" value="1"/>
</dbReference>
<dbReference type="Proteomes" id="UP000249547">
    <property type="component" value="Unassembled WGS sequence"/>
</dbReference>
<dbReference type="PANTHER" id="PTHR42760">
    <property type="entry name" value="SHORT-CHAIN DEHYDROGENASES/REDUCTASES FAMILY MEMBER"/>
    <property type="match status" value="1"/>
</dbReference>